<dbReference type="RefSeq" id="WP_019686988.1">
    <property type="nucleotide sequence ID" value="NZ_CP036496.1"/>
</dbReference>
<feature type="transmembrane region" description="Helical" evidence="2">
    <location>
        <begin position="25"/>
        <end position="46"/>
    </location>
</feature>
<dbReference type="SUPFAM" id="SSF158791">
    <property type="entry name" value="MgtE N-terminal domain-like"/>
    <property type="match status" value="1"/>
</dbReference>
<organism evidence="4 5">
    <name type="scientific">Paenibacillus polymyxa</name>
    <name type="common">Bacillus polymyxa</name>
    <dbReference type="NCBI Taxonomy" id="1406"/>
    <lineage>
        <taxon>Bacteria</taxon>
        <taxon>Bacillati</taxon>
        <taxon>Bacillota</taxon>
        <taxon>Bacilli</taxon>
        <taxon>Bacillales</taxon>
        <taxon>Paenibacillaceae</taxon>
        <taxon>Paenibacillus</taxon>
    </lineage>
</organism>
<gene>
    <name evidence="4" type="primary">ylxF</name>
    <name evidence="4" type="ORF">NCTC10343_02128</name>
</gene>
<protein>
    <submittedName>
        <fullName evidence="4">Kinesin-like protein kif7 Kinesin-like protein costal2</fullName>
    </submittedName>
</protein>
<dbReference type="InterPro" id="IPR011002">
    <property type="entry name" value="FliG_a-hlx"/>
</dbReference>
<feature type="compositionally biased region" description="Low complexity" evidence="1">
    <location>
        <begin position="133"/>
        <end position="162"/>
    </location>
</feature>
<proteinExistence type="predicted"/>
<dbReference type="InterPro" id="IPR006668">
    <property type="entry name" value="Mg_transptr_MgtE_intracell_dom"/>
</dbReference>
<feature type="domain" description="Magnesium transporter MgtE intracellular" evidence="3">
    <location>
        <begin position="176"/>
        <end position="230"/>
    </location>
</feature>
<keyword evidence="2" id="KW-1133">Transmembrane helix</keyword>
<dbReference type="SUPFAM" id="SSF48029">
    <property type="entry name" value="FliG"/>
    <property type="match status" value="1"/>
</dbReference>
<name>A0A378XYA6_PAEPO</name>
<feature type="region of interest" description="Disordered" evidence="1">
    <location>
        <begin position="133"/>
        <end position="168"/>
    </location>
</feature>
<feature type="region of interest" description="Disordered" evidence="1">
    <location>
        <begin position="74"/>
        <end position="95"/>
    </location>
</feature>
<dbReference type="AlphaFoldDB" id="A0A378XYA6"/>
<dbReference type="Gene3D" id="1.10.220.30">
    <property type="match status" value="1"/>
</dbReference>
<evidence type="ECO:0000313" key="5">
    <source>
        <dbReference type="Proteomes" id="UP000254400"/>
    </source>
</evidence>
<evidence type="ECO:0000259" key="3">
    <source>
        <dbReference type="Pfam" id="PF03448"/>
    </source>
</evidence>
<dbReference type="EMBL" id="UGSC01000001">
    <property type="protein sequence ID" value="SUA69244.1"/>
    <property type="molecule type" value="Genomic_DNA"/>
</dbReference>
<dbReference type="GeneID" id="93350903"/>
<evidence type="ECO:0000256" key="1">
    <source>
        <dbReference type="SAM" id="MobiDB-lite"/>
    </source>
</evidence>
<evidence type="ECO:0000256" key="2">
    <source>
        <dbReference type="SAM" id="Phobius"/>
    </source>
</evidence>
<dbReference type="Proteomes" id="UP000254400">
    <property type="component" value="Unassembled WGS sequence"/>
</dbReference>
<dbReference type="Pfam" id="PF03448">
    <property type="entry name" value="MgtE_N"/>
    <property type="match status" value="1"/>
</dbReference>
<feature type="compositionally biased region" description="Basic and acidic residues" evidence="1">
    <location>
        <begin position="74"/>
        <end position="85"/>
    </location>
</feature>
<keyword evidence="2" id="KW-0812">Transmembrane</keyword>
<feature type="compositionally biased region" description="Polar residues" evidence="1">
    <location>
        <begin position="86"/>
        <end position="95"/>
    </location>
</feature>
<keyword evidence="2" id="KW-0472">Membrane</keyword>
<reference evidence="4 5" key="1">
    <citation type="submission" date="2018-06" db="EMBL/GenBank/DDBJ databases">
        <authorList>
            <consortium name="Pathogen Informatics"/>
            <person name="Doyle S."/>
        </authorList>
    </citation>
    <scope>NUCLEOTIDE SEQUENCE [LARGE SCALE GENOMIC DNA]</scope>
    <source>
        <strain evidence="4 5">NCTC10343</strain>
    </source>
</reference>
<evidence type="ECO:0000313" key="4">
    <source>
        <dbReference type="EMBL" id="SUA69244.1"/>
    </source>
</evidence>
<accession>A0A378XYA6</accession>
<sequence>MAQKLAENELDMDLGKESGGGFERFMFFLIPIVFTIVLVGVLLTLFNMDFRSEMISLGNKIPIVKNWIPEPKDKATQTKEADQKAQSESSEATIQQLKADLAKQTEELKKATAAKTTQDKKVTELQNQVNTLQTQQEQQSQTGQQGQVGQQGQAGTQTTDGTTNEDPYVKQTRELASMYEGMTASKAAPIMENLTTEETVQLLSYMDPANSAKILQKMDAKKAADITMALKNVTPSTDLSVAALQSRLEKDQGSTAGTTSKSLQSTQISSTFASMDKKSGAELILQTYKISPDKALNILNTVDDSTRASLLQNMSAKDAGQTAKILNKLMGSK</sequence>